<dbReference type="InterPro" id="IPR036721">
    <property type="entry name" value="RCK_C_sf"/>
</dbReference>
<evidence type="ECO:0000256" key="1">
    <source>
        <dbReference type="ARBA" id="ARBA00004651"/>
    </source>
</evidence>
<comment type="subcellular location">
    <subcellularLocation>
        <location evidence="1">Cell membrane</location>
        <topology evidence="1">Multi-pass membrane protein</topology>
    </subcellularLocation>
</comment>
<accession>A0A1I3R736</accession>
<feature type="transmembrane region" description="Helical" evidence="8">
    <location>
        <begin position="542"/>
        <end position="564"/>
    </location>
</feature>
<evidence type="ECO:0000256" key="5">
    <source>
        <dbReference type="ARBA" id="ARBA00022692"/>
    </source>
</evidence>
<evidence type="ECO:0000256" key="8">
    <source>
        <dbReference type="SAM" id="Phobius"/>
    </source>
</evidence>
<dbReference type="GO" id="GO:0005886">
    <property type="term" value="C:plasma membrane"/>
    <property type="evidence" value="ECO:0007669"/>
    <property type="project" value="UniProtKB-SubCell"/>
</dbReference>
<dbReference type="Pfam" id="PF06826">
    <property type="entry name" value="Asp-Al_Ex"/>
    <property type="match status" value="2"/>
</dbReference>
<dbReference type="Proteomes" id="UP000199559">
    <property type="component" value="Unassembled WGS sequence"/>
</dbReference>
<evidence type="ECO:0000313" key="10">
    <source>
        <dbReference type="EMBL" id="SFJ41056.1"/>
    </source>
</evidence>
<name>A0A1I3R736_9FLAO</name>
<keyword evidence="6 8" id="KW-1133">Transmembrane helix</keyword>
<feature type="transmembrane region" description="Helical" evidence="8">
    <location>
        <begin position="414"/>
        <end position="432"/>
    </location>
</feature>
<organism evidence="10 11">
    <name type="scientific">Olleya namhaensis</name>
    <dbReference type="NCBI Taxonomy" id="1144750"/>
    <lineage>
        <taxon>Bacteria</taxon>
        <taxon>Pseudomonadati</taxon>
        <taxon>Bacteroidota</taxon>
        <taxon>Flavobacteriia</taxon>
        <taxon>Flavobacteriales</taxon>
        <taxon>Flavobacteriaceae</taxon>
    </lineage>
</organism>
<gene>
    <name evidence="10" type="ORF">SAMN05443431_107106</name>
</gene>
<evidence type="ECO:0000256" key="3">
    <source>
        <dbReference type="ARBA" id="ARBA00022448"/>
    </source>
</evidence>
<dbReference type="PROSITE" id="PS51202">
    <property type="entry name" value="RCK_C"/>
    <property type="match status" value="1"/>
</dbReference>
<dbReference type="InterPro" id="IPR050144">
    <property type="entry name" value="AAE_transporter"/>
</dbReference>
<keyword evidence="5 8" id="KW-0812">Transmembrane</keyword>
<proteinExistence type="inferred from homology"/>
<evidence type="ECO:0000256" key="2">
    <source>
        <dbReference type="ARBA" id="ARBA00009854"/>
    </source>
</evidence>
<dbReference type="Gene3D" id="3.30.70.1450">
    <property type="entry name" value="Regulator of K+ conductance, C-terminal domain"/>
    <property type="match status" value="1"/>
</dbReference>
<feature type="transmembrane region" description="Helical" evidence="8">
    <location>
        <begin position="165"/>
        <end position="185"/>
    </location>
</feature>
<evidence type="ECO:0000256" key="4">
    <source>
        <dbReference type="ARBA" id="ARBA00022475"/>
    </source>
</evidence>
<dbReference type="PANTHER" id="PTHR30445:SF9">
    <property type="match status" value="1"/>
</dbReference>
<dbReference type="RefSeq" id="WP_090840871.1">
    <property type="nucleotide sequence ID" value="NZ_FORM01000007.1"/>
</dbReference>
<sequence>MDIIYNTLKNFPYLTLFLAIAIGYFVGKFKIGKFTLGGVAGTLIMAVVIGQVGGFEISGEVKSLFFALFIFMVGYLGGPQFFASLKLSSLKFLLAAFSMTVLGLLVVVGLSIWVGLDKGMAAGLAAGGLTQSAIIGTAGEAIDKLGLATEAAKIMKTNVAVGYSITYIFGSIGPILMVSFIPILMKWDIRAEAKKLAVKLGGSKEMVEGEFDPIKRVDTRVFKISKTSKYLSKTIQDFETDLKSNLTVELVISDGKKLESKADLQIKEGDILFVTGLITAFSKAGNILGEEISEFGANIDFTEEERHIILSNKKLHGKTLAEIREKLGLTKTHGVYINSIVRMSHELSVLDNTEIHAGDEITLVGKKKDLDRIEKEIGYKPTSINSTDFIVFGLGMVIGYLIGEINFDINGTNVALGSGLGCLVSGLIIGFLRTKHPKMGGINVGAASFIQTFGLAVFVGIVGLNAGAPAFQAILKSGITLFLLGILVTMIPMIVQFFMNYYVFKIKNPVEALGVLVGSKSANPAFSSLLDKTQNATPTPTFTMTYAVANIFLTLWGPIIIALMP</sequence>
<keyword evidence="11" id="KW-1185">Reference proteome</keyword>
<dbReference type="Pfam" id="PF02080">
    <property type="entry name" value="TrkA_C"/>
    <property type="match status" value="1"/>
</dbReference>
<dbReference type="InterPro" id="IPR022457">
    <property type="entry name" value="Asp_Ala_antiprt"/>
</dbReference>
<protein>
    <submittedName>
        <fullName evidence="10">Aspartate-alanine antiporter</fullName>
    </submittedName>
</protein>
<dbReference type="SUPFAM" id="SSF116726">
    <property type="entry name" value="TrkA C-terminal domain-like"/>
    <property type="match status" value="2"/>
</dbReference>
<reference evidence="11" key="1">
    <citation type="submission" date="2016-10" db="EMBL/GenBank/DDBJ databases">
        <authorList>
            <person name="Varghese N."/>
            <person name="Submissions S."/>
        </authorList>
    </citation>
    <scope>NUCLEOTIDE SEQUENCE [LARGE SCALE GENOMIC DNA]</scope>
    <source>
        <strain evidence="11">DSM 28881</strain>
    </source>
</reference>
<keyword evidence="3" id="KW-0813">Transport</keyword>
<evidence type="ECO:0000256" key="7">
    <source>
        <dbReference type="ARBA" id="ARBA00023136"/>
    </source>
</evidence>
<keyword evidence="7 8" id="KW-0472">Membrane</keyword>
<dbReference type="NCBIfam" id="TIGR03802">
    <property type="entry name" value="Asp_Ala_antiprt"/>
    <property type="match status" value="1"/>
</dbReference>
<dbReference type="NCBIfam" id="TIGR01625">
    <property type="entry name" value="YidE_YbjL_dupl"/>
    <property type="match status" value="1"/>
</dbReference>
<comment type="similarity">
    <text evidence="2">Belongs to the AAE transporter (TC 2.A.81) family.</text>
</comment>
<evidence type="ECO:0000259" key="9">
    <source>
        <dbReference type="PROSITE" id="PS51202"/>
    </source>
</evidence>
<evidence type="ECO:0000313" key="11">
    <source>
        <dbReference type="Proteomes" id="UP000199559"/>
    </source>
</evidence>
<feature type="domain" description="RCK C-terminal" evidence="9">
    <location>
        <begin position="290"/>
        <end position="379"/>
    </location>
</feature>
<dbReference type="GO" id="GO:0006813">
    <property type="term" value="P:potassium ion transport"/>
    <property type="evidence" value="ECO:0007669"/>
    <property type="project" value="InterPro"/>
</dbReference>
<feature type="transmembrane region" description="Helical" evidence="8">
    <location>
        <begin position="34"/>
        <end position="52"/>
    </location>
</feature>
<evidence type="ECO:0000256" key="6">
    <source>
        <dbReference type="ARBA" id="ARBA00022989"/>
    </source>
</evidence>
<dbReference type="InterPro" id="IPR006512">
    <property type="entry name" value="YidE_YbjL"/>
</dbReference>
<dbReference type="AlphaFoldDB" id="A0A1I3R736"/>
<dbReference type="EMBL" id="FORM01000007">
    <property type="protein sequence ID" value="SFJ41056.1"/>
    <property type="molecule type" value="Genomic_DNA"/>
</dbReference>
<dbReference type="InterPro" id="IPR006037">
    <property type="entry name" value="RCK_C"/>
</dbReference>
<feature type="transmembrane region" description="Helical" evidence="8">
    <location>
        <begin position="478"/>
        <end position="499"/>
    </location>
</feature>
<dbReference type="GO" id="GO:0008324">
    <property type="term" value="F:monoatomic cation transmembrane transporter activity"/>
    <property type="evidence" value="ECO:0007669"/>
    <property type="project" value="InterPro"/>
</dbReference>
<feature type="transmembrane region" description="Helical" evidence="8">
    <location>
        <begin position="382"/>
        <end position="402"/>
    </location>
</feature>
<feature type="transmembrane region" description="Helical" evidence="8">
    <location>
        <begin position="64"/>
        <end position="85"/>
    </location>
</feature>
<feature type="transmembrane region" description="Helical" evidence="8">
    <location>
        <begin position="92"/>
        <end position="114"/>
    </location>
</feature>
<feature type="transmembrane region" description="Helical" evidence="8">
    <location>
        <begin position="12"/>
        <end position="27"/>
    </location>
</feature>
<feature type="transmembrane region" description="Helical" evidence="8">
    <location>
        <begin position="444"/>
        <end position="466"/>
    </location>
</feature>
<dbReference type="STRING" id="1144750.SAMN05443431_107106"/>
<keyword evidence="4" id="KW-1003">Cell membrane</keyword>
<dbReference type="PANTHER" id="PTHR30445">
    <property type="entry name" value="K(+)_H(+) ANTIPORTER SUBUNIT KHTT"/>
    <property type="match status" value="1"/>
</dbReference>